<dbReference type="InterPro" id="IPR000433">
    <property type="entry name" value="Znf_ZZ"/>
</dbReference>
<keyword evidence="8" id="KW-0472">Membrane</keyword>
<feature type="region of interest" description="Disordered" evidence="7">
    <location>
        <begin position="901"/>
        <end position="923"/>
    </location>
</feature>
<feature type="domain" description="EF-hand" evidence="10">
    <location>
        <begin position="573"/>
        <end position="608"/>
    </location>
</feature>
<dbReference type="PROSITE" id="PS01357">
    <property type="entry name" value="ZF_ZZ_1"/>
    <property type="match status" value="1"/>
</dbReference>
<gene>
    <name evidence="11" type="ORF">BASA50_001432</name>
</gene>
<dbReference type="CDD" id="cd00051">
    <property type="entry name" value="EFh"/>
    <property type="match status" value="1"/>
</dbReference>
<keyword evidence="12" id="KW-1185">Reference proteome</keyword>
<evidence type="ECO:0000313" key="12">
    <source>
        <dbReference type="Proteomes" id="UP001648503"/>
    </source>
</evidence>
<feature type="compositionally biased region" description="Basic and acidic residues" evidence="7">
    <location>
        <begin position="666"/>
        <end position="683"/>
    </location>
</feature>
<dbReference type="PANTHER" id="PTHR23056:SF110">
    <property type="entry name" value="CALMODULIN"/>
    <property type="match status" value="1"/>
</dbReference>
<feature type="region of interest" description="Disordered" evidence="7">
    <location>
        <begin position="822"/>
        <end position="850"/>
    </location>
</feature>
<feature type="transmembrane region" description="Helical" evidence="8">
    <location>
        <begin position="6"/>
        <end position="26"/>
    </location>
</feature>
<dbReference type="SUPFAM" id="SSF57850">
    <property type="entry name" value="RING/U-box"/>
    <property type="match status" value="1"/>
</dbReference>
<keyword evidence="4" id="KW-0862">Zinc</keyword>
<evidence type="ECO:0008006" key="13">
    <source>
        <dbReference type="Google" id="ProtNLM"/>
    </source>
</evidence>
<feature type="domain" description="ZZ-type" evidence="9">
    <location>
        <begin position="408"/>
        <end position="460"/>
    </location>
</feature>
<evidence type="ECO:0000256" key="2">
    <source>
        <dbReference type="ARBA" id="ARBA00022737"/>
    </source>
</evidence>
<dbReference type="PROSITE" id="PS50222">
    <property type="entry name" value="EF_HAND_2"/>
    <property type="match status" value="2"/>
</dbReference>
<evidence type="ECO:0000313" key="11">
    <source>
        <dbReference type="EMBL" id="KAH6587152.1"/>
    </source>
</evidence>
<dbReference type="PROSITE" id="PS50135">
    <property type="entry name" value="ZF_ZZ_2"/>
    <property type="match status" value="1"/>
</dbReference>
<dbReference type="Gene3D" id="1.10.238.10">
    <property type="entry name" value="EF-hand"/>
    <property type="match status" value="1"/>
</dbReference>
<keyword evidence="2" id="KW-0677">Repeat</keyword>
<keyword evidence="3 6" id="KW-0863">Zinc-finger</keyword>
<feature type="compositionally biased region" description="Basic residues" evidence="7">
    <location>
        <begin position="705"/>
        <end position="718"/>
    </location>
</feature>
<keyword evidence="5" id="KW-0106">Calcium</keyword>
<dbReference type="SUPFAM" id="SSF47473">
    <property type="entry name" value="EF-hand"/>
    <property type="match status" value="1"/>
</dbReference>
<reference evidence="11 12" key="1">
    <citation type="submission" date="2021-02" db="EMBL/GenBank/DDBJ databases">
        <title>Variation within the Batrachochytrium salamandrivorans European outbreak.</title>
        <authorList>
            <person name="Kelly M."/>
            <person name="Pasmans F."/>
            <person name="Shea T.P."/>
            <person name="Munoz J.F."/>
            <person name="Carranza S."/>
            <person name="Cuomo C.A."/>
            <person name="Martel A."/>
        </authorList>
    </citation>
    <scope>NUCLEOTIDE SEQUENCE [LARGE SCALE GENOMIC DNA]</scope>
    <source>
        <strain evidence="11 12">AMFP18/2</strain>
    </source>
</reference>
<protein>
    <recommendedName>
        <fullName evidence="13">Calmodulin</fullName>
    </recommendedName>
</protein>
<organism evidence="11 12">
    <name type="scientific">Batrachochytrium salamandrivorans</name>
    <dbReference type="NCBI Taxonomy" id="1357716"/>
    <lineage>
        <taxon>Eukaryota</taxon>
        <taxon>Fungi</taxon>
        <taxon>Fungi incertae sedis</taxon>
        <taxon>Chytridiomycota</taxon>
        <taxon>Chytridiomycota incertae sedis</taxon>
        <taxon>Chytridiomycetes</taxon>
        <taxon>Rhizophydiales</taxon>
        <taxon>Rhizophydiales incertae sedis</taxon>
        <taxon>Batrachochytrium</taxon>
    </lineage>
</organism>
<feature type="transmembrane region" description="Helical" evidence="8">
    <location>
        <begin position="38"/>
        <end position="61"/>
    </location>
</feature>
<evidence type="ECO:0000256" key="5">
    <source>
        <dbReference type="ARBA" id="ARBA00022837"/>
    </source>
</evidence>
<feature type="compositionally biased region" description="Low complexity" evidence="7">
    <location>
        <begin position="168"/>
        <end position="180"/>
    </location>
</feature>
<evidence type="ECO:0000256" key="4">
    <source>
        <dbReference type="ARBA" id="ARBA00022833"/>
    </source>
</evidence>
<dbReference type="PROSITE" id="PS00018">
    <property type="entry name" value="EF_HAND_1"/>
    <property type="match status" value="2"/>
</dbReference>
<accession>A0ABQ8EY52</accession>
<dbReference type="InterPro" id="IPR043145">
    <property type="entry name" value="Znf_ZZ_sf"/>
</dbReference>
<evidence type="ECO:0000256" key="8">
    <source>
        <dbReference type="SAM" id="Phobius"/>
    </source>
</evidence>
<evidence type="ECO:0000256" key="3">
    <source>
        <dbReference type="ARBA" id="ARBA00022771"/>
    </source>
</evidence>
<dbReference type="Pfam" id="PF00569">
    <property type="entry name" value="ZZ"/>
    <property type="match status" value="1"/>
</dbReference>
<dbReference type="EMBL" id="JAFCIX010000568">
    <property type="protein sequence ID" value="KAH6587152.1"/>
    <property type="molecule type" value="Genomic_DNA"/>
</dbReference>
<name>A0ABQ8EY52_9FUNG</name>
<feature type="region of interest" description="Disordered" evidence="7">
    <location>
        <begin position="243"/>
        <end position="346"/>
    </location>
</feature>
<feature type="transmembrane region" description="Helical" evidence="8">
    <location>
        <begin position="67"/>
        <end position="87"/>
    </location>
</feature>
<proteinExistence type="predicted"/>
<feature type="compositionally biased region" description="Low complexity" evidence="7">
    <location>
        <begin position="301"/>
        <end position="341"/>
    </location>
</feature>
<dbReference type="Pfam" id="PF13405">
    <property type="entry name" value="EF-hand_6"/>
    <property type="match status" value="1"/>
</dbReference>
<evidence type="ECO:0000256" key="6">
    <source>
        <dbReference type="PROSITE-ProRule" id="PRU00228"/>
    </source>
</evidence>
<feature type="compositionally biased region" description="Polar residues" evidence="7">
    <location>
        <begin position="822"/>
        <end position="832"/>
    </location>
</feature>
<comment type="caution">
    <text evidence="11">The sequence shown here is derived from an EMBL/GenBank/DDBJ whole genome shotgun (WGS) entry which is preliminary data.</text>
</comment>
<dbReference type="PRINTS" id="PR00450">
    <property type="entry name" value="RECOVERIN"/>
</dbReference>
<dbReference type="Proteomes" id="UP001648503">
    <property type="component" value="Unassembled WGS sequence"/>
</dbReference>
<keyword evidence="1" id="KW-0479">Metal-binding</keyword>
<feature type="compositionally biased region" description="Polar residues" evidence="7">
    <location>
        <begin position="271"/>
        <end position="294"/>
    </location>
</feature>
<dbReference type="SMART" id="SM00291">
    <property type="entry name" value="ZnF_ZZ"/>
    <property type="match status" value="1"/>
</dbReference>
<keyword evidence="8" id="KW-1133">Transmembrane helix</keyword>
<keyword evidence="8" id="KW-0812">Transmembrane</keyword>
<dbReference type="PANTHER" id="PTHR23056">
    <property type="entry name" value="CALCINEURIN B"/>
    <property type="match status" value="1"/>
</dbReference>
<dbReference type="InterPro" id="IPR045198">
    <property type="entry name" value="CNBL1-10"/>
</dbReference>
<dbReference type="InterPro" id="IPR018247">
    <property type="entry name" value="EF_Hand_1_Ca_BS"/>
</dbReference>
<evidence type="ECO:0000259" key="10">
    <source>
        <dbReference type="PROSITE" id="PS50222"/>
    </source>
</evidence>
<sequence>MQLQISATVAIIIPTATFTLCRVGSLPDETLEFIDKQLGFGLALMLTLPTITTIGTTTIAITTTATIGTTAITTIVAVLMLASSVTASSVTATSMSSWSSLITTTRLALALTGIISGLLLVRLASNSNDRNRKNTRATFCCCGGCSDAAPCRSARPKSRSSRTHRRASSTAHSGSATTNATGAAAVMGVASDEQLQLRYQSHHQISPQSIAVAADENSDPTHVQSQSRDDLMDTDLSNHVHDITVTTTTSPSRIEPALNMGISDRRHRRNSSWIEGSSPSLNQDSSSTNPNDNGNLDHYYSNNNNSNNNNNNNNSGSSNSNNNNNNSNNSTTSNNSNINSSLVIPIPNTDSTESAPFLSVDLPVDDALTDTPVSDSGARGIAVQESKSLLQLLYSIAEDQARKEGYIHRSITCNHCGVSPVRGFRFKCANCVDFDICEICESLDVHVKTHVFIKIRIPIPPLANVRSSLFHPFYPGTEFISDQHHRDFSQLHRETHFDEIELEALYEQYRSLSTVDSAEGGVVKDTYFKCLGPLGFEKNLIAERIFAFFDQDRDGIINFKELVCGLSILCKGNLDERIHYAFQGYDLDGDGFVSRDELRRMFKAYFNMSMAIVRDVVKTMEEGMMDSFDDEAAKPVSASFSAPIQSSGGPESSSDNDEDDISNSGEHVETAREGADGVAVERVDGDDDGFGPLQNTVVTNGILRNRPRAAGPRRSKPRKVVEHYNVDPPSPSIPEEGLPILDMELQQQGQHQSVLLQKLPKDAIRDENSAQDEQVPTFSAGVDAHWPSLQDEATVDHHSSIATASLLVSHANGLDTNEELPITSQSHHQQQRIPAVDSDVSSTNKDNNNDDILADAVEVPNTNSDNSATSITPIANSFPVLTTSAAMRMPNGIMRRTSQPVLRSSLTPEEVNADPSPPSTRDSVMQIRQRTYHHRRPLSFDLQGGVVPTDASPDTLSPSTNHLLSPHSSTIPLPASLLAAPIAIATAVSNPIIPVSVSRVAAVVAASASFLSSADPSTASSIMPPPSGSPVFEPMSILSSAYITPHAISPSLSSHLIPSELSSTTTSTFGALHSRRQPSQLEPFPIMEAMSQDAIEEMVERTFDAVGASNRDLLSFDEFRFVVENDINMLAWFEALGSVF</sequence>
<feature type="region of interest" description="Disordered" evidence="7">
    <location>
        <begin position="149"/>
        <end position="180"/>
    </location>
</feature>
<dbReference type="Gene3D" id="3.30.60.90">
    <property type="match status" value="1"/>
</dbReference>
<dbReference type="InterPro" id="IPR011992">
    <property type="entry name" value="EF-hand-dom_pair"/>
</dbReference>
<dbReference type="SMART" id="SM00054">
    <property type="entry name" value="EFh"/>
    <property type="match status" value="2"/>
</dbReference>
<evidence type="ECO:0000259" key="9">
    <source>
        <dbReference type="PROSITE" id="PS50135"/>
    </source>
</evidence>
<feature type="transmembrane region" description="Helical" evidence="8">
    <location>
        <begin position="107"/>
        <end position="125"/>
    </location>
</feature>
<feature type="region of interest" description="Disordered" evidence="7">
    <location>
        <begin position="640"/>
        <end position="732"/>
    </location>
</feature>
<feature type="compositionally biased region" description="Basic residues" evidence="7">
    <location>
        <begin position="154"/>
        <end position="167"/>
    </location>
</feature>
<evidence type="ECO:0000256" key="1">
    <source>
        <dbReference type="ARBA" id="ARBA00022723"/>
    </source>
</evidence>
<evidence type="ECO:0000256" key="7">
    <source>
        <dbReference type="SAM" id="MobiDB-lite"/>
    </source>
</evidence>
<dbReference type="CDD" id="cd02340">
    <property type="entry name" value="ZZ_NBR1_like"/>
    <property type="match status" value="1"/>
</dbReference>
<feature type="domain" description="EF-hand" evidence="10">
    <location>
        <begin position="537"/>
        <end position="572"/>
    </location>
</feature>
<dbReference type="InterPro" id="IPR002048">
    <property type="entry name" value="EF_hand_dom"/>
</dbReference>